<feature type="transmembrane region" description="Helical" evidence="1">
    <location>
        <begin position="52"/>
        <end position="69"/>
    </location>
</feature>
<dbReference type="RefSeq" id="XP_028883616.1">
    <property type="nucleotide sequence ID" value="XM_029025300.1"/>
</dbReference>
<proteinExistence type="predicted"/>
<dbReference type="GeneID" id="39985080"/>
<dbReference type="EMBL" id="NBCO01000012">
    <property type="protein sequence ID" value="ORC89550.1"/>
    <property type="molecule type" value="Genomic_DNA"/>
</dbReference>
<name>A0A1X0NZH8_9TRYP</name>
<keyword evidence="1" id="KW-0472">Membrane</keyword>
<evidence type="ECO:0000256" key="1">
    <source>
        <dbReference type="SAM" id="Phobius"/>
    </source>
</evidence>
<comment type="caution">
    <text evidence="2">The sequence shown here is derived from an EMBL/GenBank/DDBJ whole genome shotgun (WGS) entry which is preliminary data.</text>
</comment>
<keyword evidence="1" id="KW-0812">Transmembrane</keyword>
<dbReference type="VEuPathDB" id="TriTrypDB:TM35_000123250"/>
<gene>
    <name evidence="2" type="ORF">TM35_000123250</name>
</gene>
<evidence type="ECO:0000313" key="2">
    <source>
        <dbReference type="EMBL" id="ORC89550.1"/>
    </source>
</evidence>
<accession>A0A1X0NZH8</accession>
<feature type="transmembrane region" description="Helical" evidence="1">
    <location>
        <begin position="6"/>
        <end position="31"/>
    </location>
</feature>
<feature type="non-terminal residue" evidence="2">
    <location>
        <position position="109"/>
    </location>
</feature>
<sequence>MYCAAFRVCVCVDVVFALLFVFLLFLLLPCYHRPKQPTVTIMTTMFIQLRRVVYLLVLLHFCTCVAYAQDSVGKTELNKSRPFSVVVAPVNDTLHVLTLTVKELCKEAL</sequence>
<dbReference type="Proteomes" id="UP000192257">
    <property type="component" value="Unassembled WGS sequence"/>
</dbReference>
<keyword evidence="1" id="KW-1133">Transmembrane helix</keyword>
<dbReference type="AlphaFoldDB" id="A0A1X0NZH8"/>
<keyword evidence="3" id="KW-1185">Reference proteome</keyword>
<organism evidence="2 3">
    <name type="scientific">Trypanosoma theileri</name>
    <dbReference type="NCBI Taxonomy" id="67003"/>
    <lineage>
        <taxon>Eukaryota</taxon>
        <taxon>Discoba</taxon>
        <taxon>Euglenozoa</taxon>
        <taxon>Kinetoplastea</taxon>
        <taxon>Metakinetoplastina</taxon>
        <taxon>Trypanosomatida</taxon>
        <taxon>Trypanosomatidae</taxon>
        <taxon>Trypanosoma</taxon>
    </lineage>
</organism>
<protein>
    <submittedName>
        <fullName evidence="2">Uncharacterized protein</fullName>
    </submittedName>
</protein>
<evidence type="ECO:0000313" key="3">
    <source>
        <dbReference type="Proteomes" id="UP000192257"/>
    </source>
</evidence>
<reference evidence="2 3" key="1">
    <citation type="submission" date="2017-03" db="EMBL/GenBank/DDBJ databases">
        <title>An alternative strategy for trypanosome survival in the mammalian bloodstream revealed through genome and transcriptome analysis of the ubiquitous bovine parasite Trypanosoma (Megatrypanum) theileri.</title>
        <authorList>
            <person name="Kelly S."/>
            <person name="Ivens A."/>
            <person name="Mott A."/>
            <person name="O'Neill E."/>
            <person name="Emms D."/>
            <person name="Macleod O."/>
            <person name="Voorheis P."/>
            <person name="Matthews J."/>
            <person name="Matthews K."/>
            <person name="Carrington M."/>
        </authorList>
    </citation>
    <scope>NUCLEOTIDE SEQUENCE [LARGE SCALE GENOMIC DNA]</scope>
    <source>
        <strain evidence="2">Edinburgh</strain>
    </source>
</reference>